<comment type="caution">
    <text evidence="3">The sequence shown here is derived from an EMBL/GenBank/DDBJ whole genome shotgun (WGS) entry which is preliminary data.</text>
</comment>
<evidence type="ECO:0000256" key="2">
    <source>
        <dbReference type="SAM" id="SignalP"/>
    </source>
</evidence>
<feature type="chain" id="PRO_5022172299" evidence="2">
    <location>
        <begin position="28"/>
        <end position="369"/>
    </location>
</feature>
<evidence type="ECO:0000256" key="1">
    <source>
        <dbReference type="SAM" id="MobiDB-lite"/>
    </source>
</evidence>
<feature type="region of interest" description="Disordered" evidence="1">
    <location>
        <begin position="209"/>
        <end position="228"/>
    </location>
</feature>
<keyword evidence="4" id="KW-1185">Reference proteome</keyword>
<name>A0A553PSD6_TIGCA</name>
<dbReference type="Proteomes" id="UP000318571">
    <property type="component" value="Chromosome 12"/>
</dbReference>
<evidence type="ECO:0000313" key="3">
    <source>
        <dbReference type="EMBL" id="TRY80594.1"/>
    </source>
</evidence>
<evidence type="ECO:0000313" key="4">
    <source>
        <dbReference type="Proteomes" id="UP000318571"/>
    </source>
</evidence>
<proteinExistence type="predicted"/>
<reference evidence="3 4" key="1">
    <citation type="journal article" date="2018" name="Nat. Ecol. Evol.">
        <title>Genomic signatures of mitonuclear coevolution across populations of Tigriopus californicus.</title>
        <authorList>
            <person name="Barreto F.S."/>
            <person name="Watson E.T."/>
            <person name="Lima T.G."/>
            <person name="Willett C.S."/>
            <person name="Edmands S."/>
            <person name="Li W."/>
            <person name="Burton R.S."/>
        </authorList>
    </citation>
    <scope>NUCLEOTIDE SEQUENCE [LARGE SCALE GENOMIC DNA]</scope>
    <source>
        <strain evidence="3 4">San Diego</strain>
    </source>
</reference>
<feature type="signal peptide" evidence="2">
    <location>
        <begin position="1"/>
        <end position="27"/>
    </location>
</feature>
<keyword evidence="2" id="KW-0732">Signal</keyword>
<protein>
    <submittedName>
        <fullName evidence="3">Uncharacterized protein</fullName>
    </submittedName>
</protein>
<dbReference type="AlphaFoldDB" id="A0A553PSD6"/>
<sequence length="369" mass="42113">MVWDGVELVSVFLVSMVLQLQEGGCQGYDCSRVSPKWDQYNGKPFVQLADEQSLKVEVAWSWGSVLAGSSCVQAFEVEHQEFGKGRKTWSQWSSLVNCAIVVQDHLDIQEGNFTMRFRVLMHNIFNEYRVVTPSRYEEALIQCRPIYQKITQAIPVSSIRSNLFLVRVPHRRRYQRPTRKPAIPDRATTPIPTARPTMATIATIASTATTTTSTTTTQPRNLDPIQDENGTDIRGILSMEYPIPNEVPKHIHRDTFVLLSGKFAKIDKTKKYEVRHNLKDFEATSQHLQYCGKYYVQDVSDECDVEKVIRRGMHLCLTSTNDFVPNPEVEAHQGRKFKLFVSPKCSGVLSFAQKLRQCFCDEPRSFIVA</sequence>
<dbReference type="EMBL" id="VCGU01000001">
    <property type="protein sequence ID" value="TRY80594.1"/>
    <property type="molecule type" value="Genomic_DNA"/>
</dbReference>
<accession>A0A553PSD6</accession>
<gene>
    <name evidence="3" type="ORF">TCAL_10371</name>
</gene>
<organism evidence="3 4">
    <name type="scientific">Tigriopus californicus</name>
    <name type="common">Marine copepod</name>
    <dbReference type="NCBI Taxonomy" id="6832"/>
    <lineage>
        <taxon>Eukaryota</taxon>
        <taxon>Metazoa</taxon>
        <taxon>Ecdysozoa</taxon>
        <taxon>Arthropoda</taxon>
        <taxon>Crustacea</taxon>
        <taxon>Multicrustacea</taxon>
        <taxon>Hexanauplia</taxon>
        <taxon>Copepoda</taxon>
        <taxon>Harpacticoida</taxon>
        <taxon>Harpacticidae</taxon>
        <taxon>Tigriopus</taxon>
    </lineage>
</organism>